<accession>A0A8J3NM60</accession>
<dbReference type="SUPFAM" id="SSF53300">
    <property type="entry name" value="vWA-like"/>
    <property type="match status" value="1"/>
</dbReference>
<evidence type="ECO:0000313" key="3">
    <source>
        <dbReference type="Proteomes" id="UP000601223"/>
    </source>
</evidence>
<reference evidence="2 3" key="1">
    <citation type="submission" date="2021-01" db="EMBL/GenBank/DDBJ databases">
        <title>Whole genome shotgun sequence of Catellatospora bangladeshensis NBRC 107357.</title>
        <authorList>
            <person name="Komaki H."/>
            <person name="Tamura T."/>
        </authorList>
    </citation>
    <scope>NUCLEOTIDE SEQUENCE [LARGE SCALE GENOMIC DNA]</scope>
    <source>
        <strain evidence="2 3">NBRC 107357</strain>
    </source>
</reference>
<dbReference type="InterPro" id="IPR036465">
    <property type="entry name" value="vWFA_dom_sf"/>
</dbReference>
<protein>
    <recommendedName>
        <fullName evidence="4">VWA domain-containing protein</fullName>
    </recommendedName>
</protein>
<organism evidence="2 3">
    <name type="scientific">Catellatospora bangladeshensis</name>
    <dbReference type="NCBI Taxonomy" id="310355"/>
    <lineage>
        <taxon>Bacteria</taxon>
        <taxon>Bacillati</taxon>
        <taxon>Actinomycetota</taxon>
        <taxon>Actinomycetes</taxon>
        <taxon>Micromonosporales</taxon>
        <taxon>Micromonosporaceae</taxon>
        <taxon>Catellatospora</taxon>
    </lineage>
</organism>
<dbReference type="InterPro" id="IPR050458">
    <property type="entry name" value="LolB"/>
</dbReference>
<dbReference type="PANTHER" id="PTHR30634">
    <property type="entry name" value="OUTER MEMBRANE LOLAB LIPOPROTEIN INSERTION APPARATUS"/>
    <property type="match status" value="1"/>
</dbReference>
<dbReference type="AlphaFoldDB" id="A0A8J3NM60"/>
<feature type="compositionally biased region" description="Low complexity" evidence="1">
    <location>
        <begin position="24"/>
        <end position="33"/>
    </location>
</feature>
<dbReference type="Pfam" id="PF05762">
    <property type="entry name" value="VWA_CoxE"/>
    <property type="match status" value="1"/>
</dbReference>
<dbReference type="Pfam" id="PF18934">
    <property type="entry name" value="DUF5682"/>
    <property type="match status" value="1"/>
</dbReference>
<feature type="compositionally biased region" description="Basic and acidic residues" evidence="1">
    <location>
        <begin position="890"/>
        <end position="899"/>
    </location>
</feature>
<proteinExistence type="predicted"/>
<dbReference type="EMBL" id="BONF01000041">
    <property type="protein sequence ID" value="GIF84821.1"/>
    <property type="molecule type" value="Genomic_DNA"/>
</dbReference>
<dbReference type="Gene3D" id="3.40.50.410">
    <property type="entry name" value="von Willebrand factor, type A domain"/>
    <property type="match status" value="1"/>
</dbReference>
<feature type="region of interest" description="Disordered" evidence="1">
    <location>
        <begin position="825"/>
        <end position="851"/>
    </location>
</feature>
<evidence type="ECO:0008006" key="4">
    <source>
        <dbReference type="Google" id="ProtNLM"/>
    </source>
</evidence>
<evidence type="ECO:0000313" key="2">
    <source>
        <dbReference type="EMBL" id="GIF84821.1"/>
    </source>
</evidence>
<gene>
    <name evidence="2" type="ORF">Cba03nite_61700</name>
</gene>
<dbReference type="RefSeq" id="WP_203753700.1">
    <property type="nucleotide sequence ID" value="NZ_BONF01000041.1"/>
</dbReference>
<dbReference type="PANTHER" id="PTHR30634:SF7">
    <property type="entry name" value="VWA DOMAIN-CONTAINING PROTEIN"/>
    <property type="match status" value="1"/>
</dbReference>
<name>A0A8J3NM60_9ACTN</name>
<feature type="region of interest" description="Disordered" evidence="1">
    <location>
        <begin position="1"/>
        <end position="33"/>
    </location>
</feature>
<dbReference type="InterPro" id="IPR043737">
    <property type="entry name" value="DUF5682"/>
</dbReference>
<feature type="compositionally biased region" description="Polar residues" evidence="1">
    <location>
        <begin position="825"/>
        <end position="836"/>
    </location>
</feature>
<evidence type="ECO:0000256" key="1">
    <source>
        <dbReference type="SAM" id="MobiDB-lite"/>
    </source>
</evidence>
<comment type="caution">
    <text evidence="2">The sequence shown here is derived from an EMBL/GenBank/DDBJ whole genome shotgun (WGS) entry which is preliminary data.</text>
</comment>
<dbReference type="InterPro" id="IPR008912">
    <property type="entry name" value="Uncharacterised_CoxE"/>
</dbReference>
<feature type="region of interest" description="Disordered" evidence="1">
    <location>
        <begin position="890"/>
        <end position="910"/>
    </location>
</feature>
<keyword evidence="3" id="KW-1185">Reference proteome</keyword>
<sequence>MSSPAEPDKAGTAAHAVPAGPGTPDGVAAQAVPAGPGATAGAALDADPAVAVAELAGQREPFLIGVRHHSPALSVVLPQVLDAAAPEVLLLELPPELGEWLPWLADAGTTAPVALAGAVGDRGPAFYPFADFSPELVAVRWAARNGVPVVPCDLPLADRGWHEPETPAAAGPAGQRLSLAGALKGAATGRADEDMWDRMVEARAPGADPEAVRRAALLVGWAMRRDAETGEGVSGLDLRREAYMRGCLAAHAGQRVAMLVGAFHAPALRVAGPANPVPKAPPKVVTSLVPYTFGLLDARSGYPAGIRDPQWQQSVLDAAGDPAAVEAAALAAVVAVCARVRAAGHPAGPAEAREAVRLATDLARLRCLPAPGRGELVEALQSVLAHGEVLGRGRVVAAAMEQVLVGDARGRLAPGTPRSGLGPAVRELLAALRLPGPGDAAKDMRLDPLRSDLDRRREITLQRLAACGIGYAEPVAGDGGAGGVDAITTRWRLQWTPHTEAGVEVAGLRGVTLEQAAEGALRERRRREAVAGGPTAAQVVEGLHEAAACGLTALAGQRLDEVGAVLPAQGSLTEAMAALAVLDRLRLGHVPGLPDPDPAAVTRVAATVEDAAVRQVDGLAGSEDPQDARSLAALAQRADLAGAALRLTDSLARLAAGGTPLMAAAAGAVRVLLGHTTAEELGVRVASWVDTATTDQARRDLQGHLGGLLAVAEPLLQGAEGVLTGLLDRIEALPDEAFLTRLPALRGGFHTASPAARDRLLTVIDERLGGVSMDLGDIADPDALLARLLADRAGRAALIDLNLLPTAPTAPAPPVGDLARTVGTTRTNGTEGQQFTQDRRDLEPVRGVAGPPGELAAADRWRLILGRDQQGLGQRARRYATALDELYGRGRGEGARADTGRAGPGGGREPSFPGVREWAEELSALFGPGVREEVLAAAVESGRLDAALELDPDAVRPSMDLLRDVLSLAGGLPEATVARLRPLVARIVAELTRELATTLRPALNGLTTPRPTSRPGGRLDLARTLRANLAASRRDADGRVTVIPERPVFRTRARRGVDWRLVLVVDVSGSMEESVIWSALTASVLAGVPALTTHFVAFSTEVVDLTDRVGDPLSLLLEVKVGGGTHIAAGLRHARSLVTVPTRTLVVLVSDFEEGYSMGGLLAEVRALVESGATVLGCASLDDAGRPRYSVSAAGQLVAAGMPIAALSPLELARWVGEQVRK</sequence>
<dbReference type="Proteomes" id="UP000601223">
    <property type="component" value="Unassembled WGS sequence"/>
</dbReference>